<evidence type="ECO:0000313" key="1">
    <source>
        <dbReference type="EMBL" id="CDW26153.1"/>
    </source>
</evidence>
<sequence length="57" mass="6121">IPILNCNFSPCLWGIINVDDRVNRSKAIVAISAACLSPFLTGNPDATIYESLIVSTL</sequence>
<feature type="non-terminal residue" evidence="1">
    <location>
        <position position="1"/>
    </location>
</feature>
<accession>A0A0K2TJC7</accession>
<dbReference type="AlphaFoldDB" id="A0A0K2TJC7"/>
<reference evidence="1" key="1">
    <citation type="submission" date="2014-05" db="EMBL/GenBank/DDBJ databases">
        <authorList>
            <person name="Chronopoulou M."/>
        </authorList>
    </citation>
    <scope>NUCLEOTIDE SEQUENCE</scope>
    <source>
        <tissue evidence="1">Whole organism</tissue>
    </source>
</reference>
<dbReference type="EMBL" id="HACA01008792">
    <property type="protein sequence ID" value="CDW26153.1"/>
    <property type="molecule type" value="Transcribed_RNA"/>
</dbReference>
<name>A0A0K2TJC7_LEPSM</name>
<proteinExistence type="predicted"/>
<protein>
    <submittedName>
        <fullName evidence="1">Uncharacterized protein</fullName>
    </submittedName>
</protein>
<organism evidence="1">
    <name type="scientific">Lepeophtheirus salmonis</name>
    <name type="common">Salmon louse</name>
    <name type="synonym">Caligus salmonis</name>
    <dbReference type="NCBI Taxonomy" id="72036"/>
    <lineage>
        <taxon>Eukaryota</taxon>
        <taxon>Metazoa</taxon>
        <taxon>Ecdysozoa</taxon>
        <taxon>Arthropoda</taxon>
        <taxon>Crustacea</taxon>
        <taxon>Multicrustacea</taxon>
        <taxon>Hexanauplia</taxon>
        <taxon>Copepoda</taxon>
        <taxon>Siphonostomatoida</taxon>
        <taxon>Caligidae</taxon>
        <taxon>Lepeophtheirus</taxon>
    </lineage>
</organism>